<keyword evidence="12" id="KW-0863">Zinc-finger</keyword>
<evidence type="ECO:0000256" key="4">
    <source>
        <dbReference type="ARBA" id="ARBA00022679"/>
    </source>
</evidence>
<keyword evidence="9 13" id="KW-1133">Transmembrane helix</keyword>
<dbReference type="GO" id="GO:0016567">
    <property type="term" value="P:protein ubiquitination"/>
    <property type="evidence" value="ECO:0007669"/>
    <property type="project" value="InterPro"/>
</dbReference>
<dbReference type="GO" id="GO:0016020">
    <property type="term" value="C:membrane"/>
    <property type="evidence" value="ECO:0007669"/>
    <property type="project" value="UniProtKB-SubCell"/>
</dbReference>
<evidence type="ECO:0000259" key="14">
    <source>
        <dbReference type="PROSITE" id="PS50089"/>
    </source>
</evidence>
<keyword evidence="5 13" id="KW-0812">Transmembrane</keyword>
<name>A0AAW2BTU1_9ROSI</name>
<dbReference type="GO" id="GO:0008270">
    <property type="term" value="F:zinc ion binding"/>
    <property type="evidence" value="ECO:0007669"/>
    <property type="project" value="UniProtKB-KW"/>
</dbReference>
<evidence type="ECO:0000256" key="11">
    <source>
        <dbReference type="ARBA" id="ARBA00024209"/>
    </source>
</evidence>
<keyword evidence="4" id="KW-0808">Transferase</keyword>
<evidence type="ECO:0000256" key="6">
    <source>
        <dbReference type="ARBA" id="ARBA00022723"/>
    </source>
</evidence>
<keyword evidence="7" id="KW-0833">Ubl conjugation pathway</keyword>
<evidence type="ECO:0000256" key="1">
    <source>
        <dbReference type="ARBA" id="ARBA00000900"/>
    </source>
</evidence>
<comment type="subcellular location">
    <subcellularLocation>
        <location evidence="2">Membrane</location>
        <topology evidence="2">Single-pass membrane protein</topology>
    </subcellularLocation>
</comment>
<comment type="catalytic activity">
    <reaction evidence="1">
        <text>S-ubiquitinyl-[E2 ubiquitin-conjugating enzyme]-L-cysteine + [acceptor protein]-L-lysine = [E2 ubiquitin-conjugating enzyme]-L-cysteine + N(6)-ubiquitinyl-[acceptor protein]-L-lysine.</text>
        <dbReference type="EC" id="2.3.2.27"/>
    </reaction>
</comment>
<dbReference type="SMART" id="SM00184">
    <property type="entry name" value="RING"/>
    <property type="match status" value="1"/>
</dbReference>
<keyword evidence="10 13" id="KW-0472">Membrane</keyword>
<dbReference type="PANTHER" id="PTHR46905">
    <property type="entry name" value="RING-H2 FINGER PROTEIN ATL78"/>
    <property type="match status" value="1"/>
</dbReference>
<evidence type="ECO:0000256" key="10">
    <source>
        <dbReference type="ARBA" id="ARBA00023136"/>
    </source>
</evidence>
<protein>
    <recommendedName>
        <fullName evidence="3">RING-type E3 ubiquitin transferase</fullName>
        <ecNumber evidence="3">2.3.2.27</ecNumber>
    </recommendedName>
</protein>
<accession>A0AAW2BTU1</accession>
<dbReference type="Pfam" id="PF13639">
    <property type="entry name" value="zf-RING_2"/>
    <property type="match status" value="1"/>
</dbReference>
<dbReference type="AlphaFoldDB" id="A0AAW2BTU1"/>
<feature type="domain" description="RING-type" evidence="14">
    <location>
        <begin position="119"/>
        <end position="161"/>
    </location>
</feature>
<dbReference type="Gene3D" id="3.30.40.10">
    <property type="entry name" value="Zinc/RING finger domain, C3HC4 (zinc finger)"/>
    <property type="match status" value="1"/>
</dbReference>
<dbReference type="CDD" id="cd16461">
    <property type="entry name" value="RING-H2_EL5-like"/>
    <property type="match status" value="1"/>
</dbReference>
<dbReference type="SUPFAM" id="SSF57850">
    <property type="entry name" value="RING/U-box"/>
    <property type="match status" value="1"/>
</dbReference>
<keyword evidence="8" id="KW-0862">Zinc</keyword>
<dbReference type="GO" id="GO:0061630">
    <property type="term" value="F:ubiquitin protein ligase activity"/>
    <property type="evidence" value="ECO:0007669"/>
    <property type="project" value="UniProtKB-EC"/>
</dbReference>
<keyword evidence="16" id="KW-1185">Reference proteome</keyword>
<evidence type="ECO:0000256" key="12">
    <source>
        <dbReference type="PROSITE-ProRule" id="PRU00175"/>
    </source>
</evidence>
<feature type="transmembrane region" description="Helical" evidence="13">
    <location>
        <begin position="40"/>
        <end position="59"/>
    </location>
</feature>
<comment type="similarity">
    <text evidence="11">Belongs to the RING-type zinc finger family. ATL subfamily.</text>
</comment>
<keyword evidence="6" id="KW-0479">Metal-binding</keyword>
<proteinExistence type="inferred from homology"/>
<dbReference type="EMBL" id="JAZDWU010000010">
    <property type="protein sequence ID" value="KAK9989465.1"/>
    <property type="molecule type" value="Genomic_DNA"/>
</dbReference>
<dbReference type="EC" id="2.3.2.27" evidence="3"/>
<evidence type="ECO:0000313" key="16">
    <source>
        <dbReference type="Proteomes" id="UP001459277"/>
    </source>
</evidence>
<sequence length="178" mass="19440">SLNSHTSHHSLHMAQTYPPTLSPTISTTCQDEPYEPAIDFNIMVIVAAILCAFVCALGLNSTLQCVFRCANRALTEPVYWVASRRLNSGLKKKEMVALPTSIYANSGSPSSSPSSASGCAICLMDFKDGDNIRVLPKCNHRFHVVCIDKWLLSHSSCPTCRHRLKSSDCMPPLEIATA</sequence>
<comment type="caution">
    <text evidence="15">The sequence shown here is derived from an EMBL/GenBank/DDBJ whole genome shotgun (WGS) entry which is preliminary data.</text>
</comment>
<dbReference type="InterPro" id="IPR044602">
    <property type="entry name" value="ATL10/ATL72-79-like"/>
</dbReference>
<evidence type="ECO:0000256" key="3">
    <source>
        <dbReference type="ARBA" id="ARBA00012483"/>
    </source>
</evidence>
<feature type="non-terminal residue" evidence="15">
    <location>
        <position position="1"/>
    </location>
</feature>
<evidence type="ECO:0000313" key="15">
    <source>
        <dbReference type="EMBL" id="KAK9989465.1"/>
    </source>
</evidence>
<evidence type="ECO:0000256" key="2">
    <source>
        <dbReference type="ARBA" id="ARBA00004167"/>
    </source>
</evidence>
<evidence type="ECO:0000256" key="5">
    <source>
        <dbReference type="ARBA" id="ARBA00022692"/>
    </source>
</evidence>
<evidence type="ECO:0000256" key="7">
    <source>
        <dbReference type="ARBA" id="ARBA00022786"/>
    </source>
</evidence>
<evidence type="ECO:0000256" key="13">
    <source>
        <dbReference type="SAM" id="Phobius"/>
    </source>
</evidence>
<dbReference type="InterPro" id="IPR013083">
    <property type="entry name" value="Znf_RING/FYVE/PHD"/>
</dbReference>
<dbReference type="Proteomes" id="UP001459277">
    <property type="component" value="Unassembled WGS sequence"/>
</dbReference>
<gene>
    <name evidence="15" type="ORF">SO802_029704</name>
</gene>
<evidence type="ECO:0000256" key="9">
    <source>
        <dbReference type="ARBA" id="ARBA00022989"/>
    </source>
</evidence>
<dbReference type="PANTHER" id="PTHR46905:SF22">
    <property type="entry name" value="RING-TYPE E3 UBIQUITIN TRANSFERASE"/>
    <property type="match status" value="1"/>
</dbReference>
<dbReference type="PROSITE" id="PS50089">
    <property type="entry name" value="ZF_RING_2"/>
    <property type="match status" value="1"/>
</dbReference>
<dbReference type="InterPro" id="IPR001841">
    <property type="entry name" value="Znf_RING"/>
</dbReference>
<organism evidence="15 16">
    <name type="scientific">Lithocarpus litseifolius</name>
    <dbReference type="NCBI Taxonomy" id="425828"/>
    <lineage>
        <taxon>Eukaryota</taxon>
        <taxon>Viridiplantae</taxon>
        <taxon>Streptophyta</taxon>
        <taxon>Embryophyta</taxon>
        <taxon>Tracheophyta</taxon>
        <taxon>Spermatophyta</taxon>
        <taxon>Magnoliopsida</taxon>
        <taxon>eudicotyledons</taxon>
        <taxon>Gunneridae</taxon>
        <taxon>Pentapetalae</taxon>
        <taxon>rosids</taxon>
        <taxon>fabids</taxon>
        <taxon>Fagales</taxon>
        <taxon>Fagaceae</taxon>
        <taxon>Lithocarpus</taxon>
    </lineage>
</organism>
<evidence type="ECO:0000256" key="8">
    <source>
        <dbReference type="ARBA" id="ARBA00022833"/>
    </source>
</evidence>
<reference evidence="15 16" key="1">
    <citation type="submission" date="2024-01" db="EMBL/GenBank/DDBJ databases">
        <title>A telomere-to-telomere, gap-free genome of sweet tea (Lithocarpus litseifolius).</title>
        <authorList>
            <person name="Zhou J."/>
        </authorList>
    </citation>
    <scope>NUCLEOTIDE SEQUENCE [LARGE SCALE GENOMIC DNA]</scope>
    <source>
        <strain evidence="15">Zhou-2022a</strain>
        <tissue evidence="15">Leaf</tissue>
    </source>
</reference>